<evidence type="ECO:0000313" key="1">
    <source>
        <dbReference type="EMBL" id="OGY16462.1"/>
    </source>
</evidence>
<comment type="caution">
    <text evidence="1">The sequence shown here is derived from an EMBL/GenBank/DDBJ whole genome shotgun (WGS) entry which is preliminary data.</text>
</comment>
<organism evidence="1 2">
    <name type="scientific">Candidatus Chisholmbacteria bacterium RIFCSPHIGHO2_01_FULL_49_18</name>
    <dbReference type="NCBI Taxonomy" id="1797590"/>
    <lineage>
        <taxon>Bacteria</taxon>
        <taxon>Candidatus Chisholmiibacteriota</taxon>
    </lineage>
</organism>
<dbReference type="AlphaFoldDB" id="A0A1G1VM41"/>
<accession>A0A1G1VM41</accession>
<protein>
    <submittedName>
        <fullName evidence="1">Uncharacterized protein</fullName>
    </submittedName>
</protein>
<gene>
    <name evidence="1" type="ORF">A2785_02085</name>
</gene>
<dbReference type="EMBL" id="MHCI01000015">
    <property type="protein sequence ID" value="OGY16462.1"/>
    <property type="molecule type" value="Genomic_DNA"/>
</dbReference>
<sequence length="529" mass="60288">MMEESIQPQGPNDPPDRELQDLWSQSSEVLGEQSLSRVVQALQRFNTRFIVIEKDGSEREEENLIVKEALREIPGYADSAYRVGLAPEQAEELLIHLLDSNPYDFEQNDVSILLLKRSLDQEAELHQRLTTNDISRLKGMITLAGKYGVLPSSLYSYTTLRRIGLSKEDSTALVMYLPDTDGHLAGYSFGPFEEALSSLAIAPIVPKIVKEIFECVGGARPYYRQHVYRALEELIIFASPSNRTTPQELLQGLLTNGEGGGDIADAIDKYLSEDQTNLLGENGMVIYKVGEEREKYFIPRSGRLEHAALPYRIQRGLDAGVQDLEELVRARSHRWEAVGEGMWIFDPKTKTWYSLGGKTEIHPGKVTHNFIHFDASKLTERPYMFHLHPEDLEIMLRNPFDDFPSREYRDHVTKFLSSTPSGADYSVVADTLERATSEIHPRSFIVHALGITEFTYPHDLDKIRKMSILSRDVRDQALLNFDWNEFLWRREIADEAKVTRMLVDDLNKVLPEGFAITLYEHGTNLEEAI</sequence>
<name>A0A1G1VM41_9BACT</name>
<reference evidence="1 2" key="1">
    <citation type="journal article" date="2016" name="Nat. Commun.">
        <title>Thousands of microbial genomes shed light on interconnected biogeochemical processes in an aquifer system.</title>
        <authorList>
            <person name="Anantharaman K."/>
            <person name="Brown C.T."/>
            <person name="Hug L.A."/>
            <person name="Sharon I."/>
            <person name="Castelle C.J."/>
            <person name="Probst A.J."/>
            <person name="Thomas B.C."/>
            <person name="Singh A."/>
            <person name="Wilkins M.J."/>
            <person name="Karaoz U."/>
            <person name="Brodie E.L."/>
            <person name="Williams K.H."/>
            <person name="Hubbard S.S."/>
            <person name="Banfield J.F."/>
        </authorList>
    </citation>
    <scope>NUCLEOTIDE SEQUENCE [LARGE SCALE GENOMIC DNA]</scope>
</reference>
<proteinExistence type="predicted"/>
<dbReference type="Proteomes" id="UP000179069">
    <property type="component" value="Unassembled WGS sequence"/>
</dbReference>
<evidence type="ECO:0000313" key="2">
    <source>
        <dbReference type="Proteomes" id="UP000179069"/>
    </source>
</evidence>